<dbReference type="Pfam" id="PF20607">
    <property type="entry name" value="DUF6800"/>
    <property type="match status" value="1"/>
</dbReference>
<dbReference type="KEGG" id="fmr:Fuma_04490"/>
<dbReference type="STRING" id="1891926.Fuma_04490"/>
<dbReference type="InterPro" id="IPR046479">
    <property type="entry name" value="DUF6800"/>
</dbReference>
<dbReference type="AlphaFoldDB" id="A0A1P8WL97"/>
<name>A0A1P8WL97_9PLAN</name>
<dbReference type="EMBL" id="CP017641">
    <property type="protein sequence ID" value="APZ94840.1"/>
    <property type="molecule type" value="Genomic_DNA"/>
</dbReference>
<sequence>MGRVERDREIARRRKRRGQLKKLRVKYAAATSETEKAELLAKARRMSSFVDLEPAKAE</sequence>
<evidence type="ECO:0000313" key="2">
    <source>
        <dbReference type="Proteomes" id="UP000187735"/>
    </source>
</evidence>
<accession>A0A1P8WL97</accession>
<dbReference type="RefSeq" id="WP_169929132.1">
    <property type="nucleotide sequence ID" value="NZ_CP017641.1"/>
</dbReference>
<dbReference type="Proteomes" id="UP000187735">
    <property type="component" value="Chromosome"/>
</dbReference>
<keyword evidence="2" id="KW-1185">Reference proteome</keyword>
<organism evidence="1 2">
    <name type="scientific">Fuerstiella marisgermanici</name>
    <dbReference type="NCBI Taxonomy" id="1891926"/>
    <lineage>
        <taxon>Bacteria</taxon>
        <taxon>Pseudomonadati</taxon>
        <taxon>Planctomycetota</taxon>
        <taxon>Planctomycetia</taxon>
        <taxon>Planctomycetales</taxon>
        <taxon>Planctomycetaceae</taxon>
        <taxon>Fuerstiella</taxon>
    </lineage>
</organism>
<gene>
    <name evidence="1" type="ORF">Fuma_04490</name>
</gene>
<evidence type="ECO:0000313" key="1">
    <source>
        <dbReference type="EMBL" id="APZ94840.1"/>
    </source>
</evidence>
<proteinExistence type="predicted"/>
<reference evidence="1 2" key="1">
    <citation type="journal article" date="2016" name="Front. Microbiol.">
        <title>Fuerstia marisgermanicae gen. nov., sp. nov., an Unusual Member of the Phylum Planctomycetes from the German Wadden Sea.</title>
        <authorList>
            <person name="Kohn T."/>
            <person name="Heuer A."/>
            <person name="Jogler M."/>
            <person name="Vollmers J."/>
            <person name="Boedeker C."/>
            <person name="Bunk B."/>
            <person name="Rast P."/>
            <person name="Borchert D."/>
            <person name="Glockner I."/>
            <person name="Freese H.M."/>
            <person name="Klenk H.P."/>
            <person name="Overmann J."/>
            <person name="Kaster A.K."/>
            <person name="Rohde M."/>
            <person name="Wiegand S."/>
            <person name="Jogler C."/>
        </authorList>
    </citation>
    <scope>NUCLEOTIDE SEQUENCE [LARGE SCALE GENOMIC DNA]</scope>
    <source>
        <strain evidence="1 2">NH11</strain>
    </source>
</reference>
<protein>
    <submittedName>
        <fullName evidence="1">Uncharacterized protein</fullName>
    </submittedName>
</protein>